<keyword evidence="1" id="KW-0472">Membrane</keyword>
<protein>
    <submittedName>
        <fullName evidence="2">DoxX family protein</fullName>
    </submittedName>
</protein>
<feature type="transmembrane region" description="Helical" evidence="1">
    <location>
        <begin position="51"/>
        <end position="75"/>
    </location>
</feature>
<gene>
    <name evidence="2" type="ORF">IBL28_15050</name>
</gene>
<evidence type="ECO:0000313" key="3">
    <source>
        <dbReference type="Proteomes" id="UP000653730"/>
    </source>
</evidence>
<dbReference type="Proteomes" id="UP000653730">
    <property type="component" value="Unassembled WGS sequence"/>
</dbReference>
<dbReference type="AlphaFoldDB" id="A0A926Q4V3"/>
<accession>A0A926Q4V3</accession>
<feature type="transmembrane region" description="Helical" evidence="1">
    <location>
        <begin position="87"/>
        <end position="107"/>
    </location>
</feature>
<reference evidence="2 3" key="1">
    <citation type="submission" date="2020-09" db="EMBL/GenBank/DDBJ databases">
        <title>Sinomicrobium weinanense sp. nov., a halophilic bacteria isolated from saline-alkali soil.</title>
        <authorList>
            <person name="Wu P."/>
            <person name="Ren H."/>
            <person name="Mei Y."/>
            <person name="Liang Y."/>
            <person name="Chen Z."/>
        </authorList>
    </citation>
    <scope>NUCLEOTIDE SEQUENCE [LARGE SCALE GENOMIC DNA]</scope>
    <source>
        <strain evidence="2 3">FJxs</strain>
    </source>
</reference>
<feature type="transmembrane region" description="Helical" evidence="1">
    <location>
        <begin position="113"/>
        <end position="130"/>
    </location>
</feature>
<organism evidence="2 3">
    <name type="scientific">Sinomicrobium weinanense</name>
    <dbReference type="NCBI Taxonomy" id="2842200"/>
    <lineage>
        <taxon>Bacteria</taxon>
        <taxon>Pseudomonadati</taxon>
        <taxon>Bacteroidota</taxon>
        <taxon>Flavobacteriia</taxon>
        <taxon>Flavobacteriales</taxon>
        <taxon>Flavobacteriaceae</taxon>
        <taxon>Sinomicrobium</taxon>
    </lineage>
</organism>
<dbReference type="RefSeq" id="WP_187966427.1">
    <property type="nucleotide sequence ID" value="NZ_JACVDC010000053.1"/>
</dbReference>
<evidence type="ECO:0000313" key="2">
    <source>
        <dbReference type="EMBL" id="MBC9797290.1"/>
    </source>
</evidence>
<dbReference type="EMBL" id="JACVDC010000053">
    <property type="protein sequence ID" value="MBC9797290.1"/>
    <property type="molecule type" value="Genomic_DNA"/>
</dbReference>
<keyword evidence="1" id="KW-0812">Transmembrane</keyword>
<comment type="caution">
    <text evidence="2">The sequence shown here is derived from an EMBL/GenBank/DDBJ whole genome shotgun (WGS) entry which is preliminary data.</text>
</comment>
<evidence type="ECO:0000256" key="1">
    <source>
        <dbReference type="SAM" id="Phobius"/>
    </source>
</evidence>
<keyword evidence="3" id="KW-1185">Reference proteome</keyword>
<proteinExistence type="predicted"/>
<sequence length="131" mass="14602">MENLQNNAAEILILLLLVITFLQSGLDKITDWKGNISWLREHFAKTFMKDMVPQSVAIVLVLEIITGMLCLLGIIRLLIDGDRLTGLYGSILSCLTLLILLFGQRVAKDYEGARTIVVYFIPAVLGVLLLQ</sequence>
<name>A0A926Q4V3_9FLAO</name>
<keyword evidence="1" id="KW-1133">Transmembrane helix</keyword>